<reference evidence="4 5" key="1">
    <citation type="submission" date="2019-07" db="EMBL/GenBank/DDBJ databases">
        <title>R&amp;d 2014.</title>
        <authorList>
            <person name="Klenk H.-P."/>
        </authorList>
    </citation>
    <scope>NUCLEOTIDE SEQUENCE [LARGE SCALE GENOMIC DNA]</scope>
    <source>
        <strain evidence="4 5">DSM 45764</strain>
    </source>
</reference>
<evidence type="ECO:0000256" key="1">
    <source>
        <dbReference type="ARBA" id="ARBA00005336"/>
    </source>
</evidence>
<sequence>MSTDAPQSTAFATAVAAVRGGAGVQAEARQLFAQLTPDEQLGLLDGDWEFWDGFLAMLTGGYNTVPIPHAAVARLGIPGTQFVDGPRGCVSGNGTAFPVSMARGATWDPELEERVGQVIGREVRAVGGNFFGGVCINLLRHPAWGRAQETYGDDPFHLGEMGAALVRGTQRYVMACAKHYALNSMENARFTVDVTIDEATLQDVYLPHFKRTVDEGVAAIMSAYNSVNGEWAGQNRHLLTEVLRDQWGWDGITVSDFIWGLRDAGASLDAGLDLEEPFRQQRAQHLAGQLADGSADRSGVERSGVRMIAAMLRSYAAREDGAFGPELMADDDARALAREVAARAMVLLRNEPVGGAPLLPLDPAAVSSIAVIGRLATEVNQGDHGSSDVRPPSSTTPLEGITAAFPGARIVHVADDDPAAAAEAARQVDVAIVVAGFTAEDEGEYVGSDTMNNPDLLALYPPRPDGVRATGDEVVMTAGEGFGGDRDSLRLRPEQEEVIRATVAANPRTVVTMVAAGPVLTEAWRQEVPTVLLQWYAGMEGGPALGDVLTGAAEPAGRLPFSVPTSEEHLPFFDRDATAITYDRWHGQRLLDRLGVEAAYPHGFGLSYTSFTIGDVTAAGAAVTATVTNTGDRDGRHVVQVYGRTGTGGYPGERLLVGFRSVAVPAGASVPVEVPVSLLALARWDDDRRERVLPDATDVELEVGAYAGDPQAAVLRLG</sequence>
<dbReference type="Pfam" id="PF00933">
    <property type="entry name" value="Glyco_hydro_3"/>
    <property type="match status" value="1"/>
</dbReference>
<dbReference type="SMART" id="SM01217">
    <property type="entry name" value="Fn3_like"/>
    <property type="match status" value="1"/>
</dbReference>
<comment type="similarity">
    <text evidence="1">Belongs to the glycosyl hydrolase 3 family.</text>
</comment>
<dbReference type="InterPro" id="IPR050288">
    <property type="entry name" value="Cellulose_deg_GH3"/>
</dbReference>
<dbReference type="SUPFAM" id="SSF52279">
    <property type="entry name" value="Beta-D-glucan exohydrolase, C-terminal domain"/>
    <property type="match status" value="1"/>
</dbReference>
<keyword evidence="5" id="KW-1185">Reference proteome</keyword>
<dbReference type="RefSeq" id="WP_153356612.1">
    <property type="nucleotide sequence ID" value="NZ_JABGDC010000013.1"/>
</dbReference>
<gene>
    <name evidence="4" type="ORF">JD78_00226</name>
</gene>
<dbReference type="InterPro" id="IPR013783">
    <property type="entry name" value="Ig-like_fold"/>
</dbReference>
<evidence type="ECO:0000313" key="4">
    <source>
        <dbReference type="EMBL" id="TWH71728.1"/>
    </source>
</evidence>
<organism evidence="4 5">
    <name type="scientific">Modestobacter roseus</name>
    <dbReference type="NCBI Taxonomy" id="1181884"/>
    <lineage>
        <taxon>Bacteria</taxon>
        <taxon>Bacillati</taxon>
        <taxon>Actinomycetota</taxon>
        <taxon>Actinomycetes</taxon>
        <taxon>Geodermatophilales</taxon>
        <taxon>Geodermatophilaceae</taxon>
        <taxon>Modestobacter</taxon>
    </lineage>
</organism>
<dbReference type="Pfam" id="PF01915">
    <property type="entry name" value="Glyco_hydro_3_C"/>
    <property type="match status" value="1"/>
</dbReference>
<dbReference type="Gene3D" id="3.20.20.300">
    <property type="entry name" value="Glycoside hydrolase, family 3, N-terminal domain"/>
    <property type="match status" value="1"/>
</dbReference>
<name>A0A562ILF8_9ACTN</name>
<dbReference type="InterPro" id="IPR036962">
    <property type="entry name" value="Glyco_hydro_3_N_sf"/>
</dbReference>
<dbReference type="InterPro" id="IPR017853">
    <property type="entry name" value="GH"/>
</dbReference>
<keyword evidence="2" id="KW-0378">Hydrolase</keyword>
<dbReference type="SUPFAM" id="SSF51445">
    <property type="entry name" value="(Trans)glycosidases"/>
    <property type="match status" value="1"/>
</dbReference>
<dbReference type="PANTHER" id="PTHR42715">
    <property type="entry name" value="BETA-GLUCOSIDASE"/>
    <property type="match status" value="1"/>
</dbReference>
<dbReference type="GO" id="GO:0009251">
    <property type="term" value="P:glucan catabolic process"/>
    <property type="evidence" value="ECO:0007669"/>
    <property type="project" value="TreeGrafter"/>
</dbReference>
<comment type="caution">
    <text evidence="4">The sequence shown here is derived from an EMBL/GenBank/DDBJ whole genome shotgun (WGS) entry which is preliminary data.</text>
</comment>
<dbReference type="Gene3D" id="2.60.40.10">
    <property type="entry name" value="Immunoglobulins"/>
    <property type="match status" value="1"/>
</dbReference>
<dbReference type="InterPro" id="IPR001764">
    <property type="entry name" value="Glyco_hydro_3_N"/>
</dbReference>
<dbReference type="Pfam" id="PF14310">
    <property type="entry name" value="Fn3-like"/>
    <property type="match status" value="1"/>
</dbReference>
<accession>A0A562ILF8</accession>
<protein>
    <submittedName>
        <fullName evidence="4">Beta-glucosidase</fullName>
    </submittedName>
</protein>
<dbReference type="AlphaFoldDB" id="A0A562ILF8"/>
<evidence type="ECO:0000313" key="5">
    <source>
        <dbReference type="Proteomes" id="UP000321490"/>
    </source>
</evidence>
<dbReference type="EMBL" id="VLKF01000001">
    <property type="protein sequence ID" value="TWH71728.1"/>
    <property type="molecule type" value="Genomic_DNA"/>
</dbReference>
<dbReference type="PRINTS" id="PR00133">
    <property type="entry name" value="GLHYDRLASE3"/>
</dbReference>
<dbReference type="Proteomes" id="UP000321490">
    <property type="component" value="Unassembled WGS sequence"/>
</dbReference>
<dbReference type="PANTHER" id="PTHR42715:SF3">
    <property type="entry name" value="BETA-GLUCOSIDASE B-RELATED"/>
    <property type="match status" value="1"/>
</dbReference>
<dbReference type="Gene3D" id="3.40.50.1700">
    <property type="entry name" value="Glycoside hydrolase family 3 C-terminal domain"/>
    <property type="match status" value="1"/>
</dbReference>
<dbReference type="InterPro" id="IPR026891">
    <property type="entry name" value="Fn3-like"/>
</dbReference>
<dbReference type="OrthoDB" id="3187421at2"/>
<proteinExistence type="inferred from homology"/>
<evidence type="ECO:0000256" key="2">
    <source>
        <dbReference type="ARBA" id="ARBA00022801"/>
    </source>
</evidence>
<evidence type="ECO:0000259" key="3">
    <source>
        <dbReference type="SMART" id="SM01217"/>
    </source>
</evidence>
<feature type="domain" description="Fibronectin type III-like" evidence="3">
    <location>
        <begin position="637"/>
        <end position="707"/>
    </location>
</feature>
<dbReference type="InterPro" id="IPR002772">
    <property type="entry name" value="Glyco_hydro_3_C"/>
</dbReference>
<dbReference type="GO" id="GO:0008422">
    <property type="term" value="F:beta-glucosidase activity"/>
    <property type="evidence" value="ECO:0007669"/>
    <property type="project" value="TreeGrafter"/>
</dbReference>
<dbReference type="InterPro" id="IPR036881">
    <property type="entry name" value="Glyco_hydro_3_C_sf"/>
</dbReference>